<evidence type="ECO:0000313" key="3">
    <source>
        <dbReference type="Proteomes" id="UP000075243"/>
    </source>
</evidence>
<protein>
    <submittedName>
        <fullName evidence="2">Retrovirus-related Pol polyprotein from transposon TNT 1-94</fullName>
    </submittedName>
</protein>
<dbReference type="SUPFAM" id="SSF53098">
    <property type="entry name" value="Ribonuclease H-like"/>
    <property type="match status" value="1"/>
</dbReference>
<dbReference type="AlphaFoldDB" id="A0A151RUQ8"/>
<evidence type="ECO:0000259" key="1">
    <source>
        <dbReference type="Pfam" id="PF13976"/>
    </source>
</evidence>
<dbReference type="Pfam" id="PF13976">
    <property type="entry name" value="gag_pre-integrs"/>
    <property type="match status" value="1"/>
</dbReference>
<dbReference type="PANTHER" id="PTHR42648">
    <property type="entry name" value="TRANSPOSASE, PUTATIVE-RELATED"/>
    <property type="match status" value="1"/>
</dbReference>
<dbReference type="Proteomes" id="UP000075243">
    <property type="component" value="Unassembled WGS sequence"/>
</dbReference>
<dbReference type="InterPro" id="IPR012337">
    <property type="entry name" value="RNaseH-like_sf"/>
</dbReference>
<dbReference type="EMBL" id="KQ483563">
    <property type="protein sequence ID" value="KYP46271.1"/>
    <property type="molecule type" value="Genomic_DNA"/>
</dbReference>
<dbReference type="Gramene" id="C.cajan_29894.t">
    <property type="protein sequence ID" value="C.cajan_29894.t"/>
    <property type="gene ID" value="C.cajan_29894"/>
</dbReference>
<dbReference type="InterPro" id="IPR036397">
    <property type="entry name" value="RNaseH_sf"/>
</dbReference>
<dbReference type="GO" id="GO:0003676">
    <property type="term" value="F:nucleic acid binding"/>
    <property type="evidence" value="ECO:0007669"/>
    <property type="project" value="InterPro"/>
</dbReference>
<reference evidence="2" key="1">
    <citation type="journal article" date="2012" name="Nat. Biotechnol.">
        <title>Draft genome sequence of pigeonpea (Cajanus cajan), an orphan legume crop of resource-poor farmers.</title>
        <authorList>
            <person name="Varshney R.K."/>
            <person name="Chen W."/>
            <person name="Li Y."/>
            <person name="Bharti A.K."/>
            <person name="Saxena R.K."/>
            <person name="Schlueter J.A."/>
            <person name="Donoghue M.T."/>
            <person name="Azam S."/>
            <person name="Fan G."/>
            <person name="Whaley A.M."/>
            <person name="Farmer A.D."/>
            <person name="Sheridan J."/>
            <person name="Iwata A."/>
            <person name="Tuteja R."/>
            <person name="Penmetsa R.V."/>
            <person name="Wu W."/>
            <person name="Upadhyaya H.D."/>
            <person name="Yang S.P."/>
            <person name="Shah T."/>
            <person name="Saxena K.B."/>
            <person name="Michael T."/>
            <person name="McCombie W.R."/>
            <person name="Yang B."/>
            <person name="Zhang G."/>
            <person name="Yang H."/>
            <person name="Wang J."/>
            <person name="Spillane C."/>
            <person name="Cook D.R."/>
            <person name="May G.D."/>
            <person name="Xu X."/>
            <person name="Jackson S.A."/>
        </authorList>
    </citation>
    <scope>NUCLEOTIDE SEQUENCE [LARGE SCALE GENOMIC DNA]</scope>
</reference>
<gene>
    <name evidence="2" type="ORF">KK1_032148</name>
</gene>
<proteinExistence type="predicted"/>
<dbReference type="InterPro" id="IPR039537">
    <property type="entry name" value="Retrotran_Ty1/copia-like"/>
</dbReference>
<name>A0A151RUQ8_CAJCA</name>
<dbReference type="PANTHER" id="PTHR42648:SF28">
    <property type="entry name" value="TRANSPOSON-ENCODED PROTEIN WITH RIBONUCLEASE H-LIKE AND RETROVIRUS ZINC FINGER-LIKE DOMAINS"/>
    <property type="match status" value="1"/>
</dbReference>
<accession>A0A151RUQ8</accession>
<organism evidence="2 3">
    <name type="scientific">Cajanus cajan</name>
    <name type="common">Pigeon pea</name>
    <name type="synonym">Cajanus indicus</name>
    <dbReference type="NCBI Taxonomy" id="3821"/>
    <lineage>
        <taxon>Eukaryota</taxon>
        <taxon>Viridiplantae</taxon>
        <taxon>Streptophyta</taxon>
        <taxon>Embryophyta</taxon>
        <taxon>Tracheophyta</taxon>
        <taxon>Spermatophyta</taxon>
        <taxon>Magnoliopsida</taxon>
        <taxon>eudicotyledons</taxon>
        <taxon>Gunneridae</taxon>
        <taxon>Pentapetalae</taxon>
        <taxon>rosids</taxon>
        <taxon>fabids</taxon>
        <taxon>Fabales</taxon>
        <taxon>Fabaceae</taxon>
        <taxon>Papilionoideae</taxon>
        <taxon>50 kb inversion clade</taxon>
        <taxon>NPAAA clade</taxon>
        <taxon>indigoferoid/millettioid clade</taxon>
        <taxon>Phaseoleae</taxon>
        <taxon>Cajanus</taxon>
    </lineage>
</organism>
<sequence>MGNRGKVPVEAIGTYCLILNTRHHLDLLETLYVPSLSRNLVSLSKLDAIGYSFTFGNRCFSLFKHNHLIGTGILCDGLYKLNLDGLYDETLLTLHHNISTKRSLVNECYAFLWHRRLSHISRERMETLIKNEILSNLDFTDLNICVDCIKGKQTKHTKKGDTRNTQLLEIVHADICGPFDVNSFRKEKYFITFIDEYSRYCYVYLLHEKSQAFDVLEIYLNEVERQLKGYMFYCPNHSMRIVETGNARFIENGEASGSTIPQKVEVKEVRMQVPLTYAFSNKVTVPLTIVSNNNEEEQHNNEPMIHNEPIVEQPQEIALRRSQREKRPAISNDYMVYLHELETDSSINENDPVSFSQAVSCDNFEKWLNAMKQ</sequence>
<dbReference type="InterPro" id="IPR025724">
    <property type="entry name" value="GAG-pre-integrase_dom"/>
</dbReference>
<evidence type="ECO:0000313" key="2">
    <source>
        <dbReference type="EMBL" id="KYP46271.1"/>
    </source>
</evidence>
<dbReference type="Gene3D" id="3.30.420.10">
    <property type="entry name" value="Ribonuclease H-like superfamily/Ribonuclease H"/>
    <property type="match status" value="1"/>
</dbReference>
<keyword evidence="3" id="KW-1185">Reference proteome</keyword>
<feature type="domain" description="GAG-pre-integrase" evidence="1">
    <location>
        <begin position="102"/>
        <end position="153"/>
    </location>
</feature>